<comment type="caution">
    <text evidence="1">The sequence shown here is derived from an EMBL/GenBank/DDBJ whole genome shotgun (WGS) entry which is preliminary data.</text>
</comment>
<dbReference type="KEGG" id="aro:B0909_05635"/>
<protein>
    <submittedName>
        <fullName evidence="1">Uncharacterized protein</fullName>
    </submittedName>
</protein>
<proteinExistence type="predicted"/>
<name>A0AAN2A1I6_RHIRH</name>
<dbReference type="AlphaFoldDB" id="A0AAN2A1I6"/>
<evidence type="ECO:0000313" key="1">
    <source>
        <dbReference type="EMBL" id="CAD0211183.1"/>
    </source>
</evidence>
<evidence type="ECO:0000313" key="2">
    <source>
        <dbReference type="Proteomes" id="UP000528185"/>
    </source>
</evidence>
<sequence length="71" mass="7465">MSEKSPLTDNQAHDALLNALSQVKGQKGETVRAETSLRAAEQALTLLSLGLLMASEANSDGNKAIKDQTPS</sequence>
<dbReference type="Proteomes" id="UP000528185">
    <property type="component" value="Unassembled WGS sequence"/>
</dbReference>
<accession>A0AAN2A1I6</accession>
<reference evidence="1 2" key="1">
    <citation type="submission" date="2020-06" db="EMBL/GenBank/DDBJ databases">
        <authorList>
            <person name="De Coninck B."/>
            <person name="Ibrahim H."/>
        </authorList>
    </citation>
    <scope>NUCLEOTIDE SEQUENCE [LARGE SCALE GENOMIC DNA]</scope>
    <source>
        <strain evidence="1">Ag_rhizogenes_K599</strain>
    </source>
</reference>
<dbReference type="EMBL" id="CAICSX020000001">
    <property type="protein sequence ID" value="CAD0211183.1"/>
    <property type="molecule type" value="Genomic_DNA"/>
</dbReference>
<organism evidence="1 2">
    <name type="scientific">Rhizobium rhizogenes</name>
    <name type="common">Agrobacterium rhizogenes</name>
    <dbReference type="NCBI Taxonomy" id="359"/>
    <lineage>
        <taxon>Bacteria</taxon>
        <taxon>Pseudomonadati</taxon>
        <taxon>Pseudomonadota</taxon>
        <taxon>Alphaproteobacteria</taxon>
        <taxon>Hyphomicrobiales</taxon>
        <taxon>Rhizobiaceae</taxon>
        <taxon>Rhizobium/Agrobacterium group</taxon>
        <taxon>Rhizobium</taxon>
    </lineage>
</organism>
<gene>
    <name evidence="1" type="ORF">AGRHK599_LOCUS1208</name>
</gene>